<keyword evidence="2" id="KW-1185">Reference proteome</keyword>
<dbReference type="Proteomes" id="UP001056778">
    <property type="component" value="Chromosome 6"/>
</dbReference>
<protein>
    <submittedName>
        <fullName evidence="1">Peptidyl-trna hydrolase 2</fullName>
    </submittedName>
</protein>
<evidence type="ECO:0000313" key="1">
    <source>
        <dbReference type="EMBL" id="KAI4459700.1"/>
    </source>
</evidence>
<comment type="caution">
    <text evidence="1">The sequence shown here is derived from an EMBL/GenBank/DDBJ whole genome shotgun (WGS) entry which is preliminary data.</text>
</comment>
<dbReference type="EMBL" id="CM043020">
    <property type="protein sequence ID" value="KAI4459700.1"/>
    <property type="molecule type" value="Genomic_DNA"/>
</dbReference>
<keyword evidence="1" id="KW-0378">Hydrolase</keyword>
<name>A0ACB9SYS0_HOLOL</name>
<reference evidence="1" key="1">
    <citation type="submission" date="2022-04" db="EMBL/GenBank/DDBJ databases">
        <title>Chromosome-scale genome assembly of Holotrichia oblita Faldermann.</title>
        <authorList>
            <person name="Rongchong L."/>
        </authorList>
    </citation>
    <scope>NUCLEOTIDE SEQUENCE</scope>
    <source>
        <strain evidence="1">81SQS9</strain>
    </source>
</reference>
<organism evidence="1 2">
    <name type="scientific">Holotrichia oblita</name>
    <name type="common">Chafer beetle</name>
    <dbReference type="NCBI Taxonomy" id="644536"/>
    <lineage>
        <taxon>Eukaryota</taxon>
        <taxon>Metazoa</taxon>
        <taxon>Ecdysozoa</taxon>
        <taxon>Arthropoda</taxon>
        <taxon>Hexapoda</taxon>
        <taxon>Insecta</taxon>
        <taxon>Pterygota</taxon>
        <taxon>Neoptera</taxon>
        <taxon>Endopterygota</taxon>
        <taxon>Coleoptera</taxon>
        <taxon>Polyphaga</taxon>
        <taxon>Scarabaeiformia</taxon>
        <taxon>Scarabaeidae</taxon>
        <taxon>Melolonthinae</taxon>
        <taxon>Holotrichia</taxon>
    </lineage>
</organism>
<sequence length="185" mass="21164">MTQGHGTTEITDPVEEMLKKTGCIELHYKVQECIAETQDWRKCQEHVGDFKKCMEEYTKRKEYMNVSDTKMVILVRTDLKMGQGKMATQCAHAAVSLCDLASKSFKNELKWWLRYGQPKIVLKVSENCEETLKSLYEQAKANKLNACLIYDAGRTQIEQGTLTTLGIGPNKKEDVDMLTKNFKLL</sequence>
<proteinExistence type="predicted"/>
<gene>
    <name evidence="1" type="ORF">MML48_6g00011555</name>
</gene>
<accession>A0ACB9SYS0</accession>
<evidence type="ECO:0000313" key="2">
    <source>
        <dbReference type="Proteomes" id="UP001056778"/>
    </source>
</evidence>